<evidence type="ECO:0000256" key="7">
    <source>
        <dbReference type="ARBA" id="ARBA00022842"/>
    </source>
</evidence>
<evidence type="ECO:0000256" key="3">
    <source>
        <dbReference type="ARBA" id="ARBA00012453"/>
    </source>
</evidence>
<evidence type="ECO:0000256" key="8">
    <source>
        <dbReference type="ARBA" id="ARBA00025164"/>
    </source>
</evidence>
<dbReference type="PROSITE" id="PS00893">
    <property type="entry name" value="NUDIX_BOX"/>
    <property type="match status" value="1"/>
</dbReference>
<evidence type="ECO:0000256" key="14">
    <source>
        <dbReference type="PIRSR" id="PIRSR604385-3"/>
    </source>
</evidence>
<dbReference type="CDD" id="cd24155">
    <property type="entry name" value="NUDIX_ADPRase"/>
    <property type="match status" value="1"/>
</dbReference>
<dbReference type="GO" id="GO:0019693">
    <property type="term" value="P:ribose phosphate metabolic process"/>
    <property type="evidence" value="ECO:0007669"/>
    <property type="project" value="TreeGrafter"/>
</dbReference>
<feature type="short sequence motif" description="Nudix box" evidence="14">
    <location>
        <begin position="261"/>
        <end position="283"/>
    </location>
</feature>
<dbReference type="AlphaFoldDB" id="A0A2W5PT47"/>
<evidence type="ECO:0000313" key="16">
    <source>
        <dbReference type="EMBL" id="PZQ47907.1"/>
    </source>
</evidence>
<evidence type="ECO:0000256" key="11">
    <source>
        <dbReference type="ARBA" id="ARBA00033056"/>
    </source>
</evidence>
<comment type="caution">
    <text evidence="16">The sequence shown here is derived from an EMBL/GenBank/DDBJ whole genome shotgun (WGS) entry which is preliminary data.</text>
</comment>
<evidence type="ECO:0000256" key="6">
    <source>
        <dbReference type="ARBA" id="ARBA00022801"/>
    </source>
</evidence>
<keyword evidence="7 13" id="KW-0460">Magnesium</keyword>
<dbReference type="PANTHER" id="PTHR11839:SF5">
    <property type="entry name" value="ADP-RIBOSE PYROPHOSPHATASE"/>
    <property type="match status" value="1"/>
</dbReference>
<dbReference type="GO" id="GO:0005829">
    <property type="term" value="C:cytosol"/>
    <property type="evidence" value="ECO:0007669"/>
    <property type="project" value="TreeGrafter"/>
</dbReference>
<comment type="catalytic activity">
    <reaction evidence="12">
        <text>ADP-D-ribose + H2O = D-ribose 5-phosphate + AMP + 2 H(+)</text>
        <dbReference type="Rhea" id="RHEA:10412"/>
        <dbReference type="ChEBI" id="CHEBI:15377"/>
        <dbReference type="ChEBI" id="CHEBI:15378"/>
        <dbReference type="ChEBI" id="CHEBI:57967"/>
        <dbReference type="ChEBI" id="CHEBI:78346"/>
        <dbReference type="ChEBI" id="CHEBI:456215"/>
        <dbReference type="EC" id="3.6.1.13"/>
    </reaction>
</comment>
<dbReference type="EC" id="3.6.1.13" evidence="3"/>
<dbReference type="GO" id="GO:0006753">
    <property type="term" value="P:nucleoside phosphate metabolic process"/>
    <property type="evidence" value="ECO:0007669"/>
    <property type="project" value="TreeGrafter"/>
</dbReference>
<dbReference type="InterPro" id="IPR000086">
    <property type="entry name" value="NUDIX_hydrolase_dom"/>
</dbReference>
<dbReference type="Gene3D" id="3.90.79.10">
    <property type="entry name" value="Nucleoside Triphosphate Pyrophosphohydrolase"/>
    <property type="match status" value="1"/>
</dbReference>
<protein>
    <recommendedName>
        <fullName evidence="4">ADP-ribose pyrophosphatase</fullName>
        <ecNumber evidence="3">3.6.1.13</ecNumber>
    </recommendedName>
    <alternativeName>
        <fullName evidence="9">ADP-ribose diphosphatase</fullName>
    </alternativeName>
    <alternativeName>
        <fullName evidence="11">ADP-ribose phosphohydrolase</fullName>
    </alternativeName>
    <alternativeName>
        <fullName evidence="10">Adenosine diphosphoribose pyrophosphatase</fullName>
    </alternativeName>
</protein>
<dbReference type="GO" id="GO:0019144">
    <property type="term" value="F:ADP-sugar diphosphatase activity"/>
    <property type="evidence" value="ECO:0007669"/>
    <property type="project" value="TreeGrafter"/>
</dbReference>
<feature type="binding site" evidence="13">
    <location>
        <position position="276"/>
    </location>
    <ligand>
        <name>Mg(2+)</name>
        <dbReference type="ChEBI" id="CHEBI:18420"/>
        <label>1</label>
    </ligand>
</feature>
<dbReference type="PROSITE" id="PS51462">
    <property type="entry name" value="NUDIX"/>
    <property type="match status" value="1"/>
</dbReference>
<evidence type="ECO:0000259" key="15">
    <source>
        <dbReference type="PROSITE" id="PS51462"/>
    </source>
</evidence>
<evidence type="ECO:0000256" key="4">
    <source>
        <dbReference type="ARBA" id="ARBA00013297"/>
    </source>
</evidence>
<keyword evidence="6" id="KW-0378">Hydrolase</keyword>
<dbReference type="Pfam" id="PF00293">
    <property type="entry name" value="NUDIX"/>
    <property type="match status" value="1"/>
</dbReference>
<keyword evidence="5 13" id="KW-0479">Metal-binding</keyword>
<accession>A0A2W5PT47</accession>
<dbReference type="InterPro" id="IPR004385">
    <property type="entry name" value="NDP_pyrophosphatase"/>
</dbReference>
<comment type="cofactor">
    <cofactor evidence="1 13">
        <name>Mg(2+)</name>
        <dbReference type="ChEBI" id="CHEBI:18420"/>
    </cofactor>
</comment>
<dbReference type="GO" id="GO:0047631">
    <property type="term" value="F:ADP-ribose diphosphatase activity"/>
    <property type="evidence" value="ECO:0007669"/>
    <property type="project" value="UniProtKB-EC"/>
</dbReference>
<proteinExistence type="inferred from homology"/>
<dbReference type="NCBIfam" id="TIGR00052">
    <property type="entry name" value="nudix-type nucleoside diphosphatase, YffH/AdpP family"/>
    <property type="match status" value="1"/>
</dbReference>
<evidence type="ECO:0000256" key="9">
    <source>
        <dbReference type="ARBA" id="ARBA00030162"/>
    </source>
</evidence>
<evidence type="ECO:0000256" key="12">
    <source>
        <dbReference type="ARBA" id="ARBA00049546"/>
    </source>
</evidence>
<comment type="similarity">
    <text evidence="2">Belongs to the Nudix hydrolase family. NudF subfamily.</text>
</comment>
<comment type="function">
    <text evidence="8">Acts on ADP-mannose and ADP-glucose as well as ADP-ribose. Prevents glycogen biosynthesis. The reaction catalyzed by this enzyme is a limiting step of the gluconeogenic process.</text>
</comment>
<evidence type="ECO:0000256" key="2">
    <source>
        <dbReference type="ARBA" id="ARBA00007482"/>
    </source>
</evidence>
<dbReference type="EMBL" id="QFPW01000014">
    <property type="protein sequence ID" value="PZQ47907.1"/>
    <property type="molecule type" value="Genomic_DNA"/>
</dbReference>
<dbReference type="GO" id="GO:0046872">
    <property type="term" value="F:metal ion binding"/>
    <property type="evidence" value="ECO:0007669"/>
    <property type="project" value="UniProtKB-KW"/>
</dbReference>
<evidence type="ECO:0000313" key="17">
    <source>
        <dbReference type="Proteomes" id="UP000249185"/>
    </source>
</evidence>
<gene>
    <name evidence="16" type="ORF">DI556_15515</name>
</gene>
<dbReference type="SUPFAM" id="SSF55811">
    <property type="entry name" value="Nudix"/>
    <property type="match status" value="1"/>
</dbReference>
<dbReference type="InterPro" id="IPR015797">
    <property type="entry name" value="NUDIX_hydrolase-like_dom_sf"/>
</dbReference>
<feature type="binding site" evidence="13">
    <location>
        <position position="280"/>
    </location>
    <ligand>
        <name>Mg(2+)</name>
        <dbReference type="ChEBI" id="CHEBI:18420"/>
        <label>1</label>
    </ligand>
</feature>
<evidence type="ECO:0000256" key="1">
    <source>
        <dbReference type="ARBA" id="ARBA00001946"/>
    </source>
</evidence>
<dbReference type="Proteomes" id="UP000249185">
    <property type="component" value="Unassembled WGS sequence"/>
</dbReference>
<feature type="binding site" evidence="13">
    <location>
        <position position="328"/>
    </location>
    <ligand>
        <name>Mg(2+)</name>
        <dbReference type="ChEBI" id="CHEBI:18420"/>
        <label>1</label>
    </ligand>
</feature>
<feature type="domain" description="Nudix hydrolase" evidence="15">
    <location>
        <begin position="218"/>
        <end position="357"/>
    </location>
</feature>
<feature type="binding site" evidence="13">
    <location>
        <position position="260"/>
    </location>
    <ligand>
        <name>Mg(2+)</name>
        <dbReference type="ChEBI" id="CHEBI:18420"/>
        <label>1</label>
    </ligand>
</feature>
<evidence type="ECO:0000256" key="5">
    <source>
        <dbReference type="ARBA" id="ARBA00022723"/>
    </source>
</evidence>
<dbReference type="PANTHER" id="PTHR11839">
    <property type="entry name" value="UDP/ADP-SUGAR PYROPHOSPHATASE"/>
    <property type="match status" value="1"/>
</dbReference>
<reference evidence="16 17" key="1">
    <citation type="submission" date="2017-08" db="EMBL/GenBank/DDBJ databases">
        <title>Infants hospitalized years apart are colonized by the same room-sourced microbial strains.</title>
        <authorList>
            <person name="Brooks B."/>
            <person name="Olm M.R."/>
            <person name="Firek B.A."/>
            <person name="Baker R."/>
            <person name="Thomas B.C."/>
            <person name="Morowitz M.J."/>
            <person name="Banfield J.F."/>
        </authorList>
    </citation>
    <scope>NUCLEOTIDE SEQUENCE [LARGE SCALE GENOMIC DNA]</scope>
    <source>
        <strain evidence="16">S2_005_002_R2_34</strain>
    </source>
</reference>
<evidence type="ECO:0000256" key="13">
    <source>
        <dbReference type="PIRSR" id="PIRSR604385-2"/>
    </source>
</evidence>
<evidence type="ECO:0000256" key="10">
    <source>
        <dbReference type="ARBA" id="ARBA00030308"/>
    </source>
</evidence>
<sequence>MREVFLVEPLGDPRPFAALTGLDAAAAAPEAAELRDHAIVASADGIALGPGRRPGAAARGVVVALDPKARERLDYFMAATGAAGLVAGVTVAGARRVVDTFVLTPAVAGRDWSRAAWEGEWRDLVCEAAEEVARHFGSTDAKRIPELMLGIGYRALARARGRRDATPVALRSGLGGGDVVEERLEIAYANYFCVEEHLLRFRRFDGDLSGPILRAAFTSGDAATILPYDPKRDAVLLIEQFRAGPQARRDPRPWCLEAVAGRCDPMEDDAATVRREALEEAGLTLGRIERIGGYYPSPGTMSEYITAFVGEADLAGAGGEHGLAVEDENIRAFVVPRATALEAVASGEVNNAPLLISLLWLEKHADRLRAAWADA</sequence>
<organism evidence="16 17">
    <name type="scientific">Rhodovulum sulfidophilum</name>
    <name type="common">Rhodobacter sulfidophilus</name>
    <dbReference type="NCBI Taxonomy" id="35806"/>
    <lineage>
        <taxon>Bacteria</taxon>
        <taxon>Pseudomonadati</taxon>
        <taxon>Pseudomonadota</taxon>
        <taxon>Alphaproteobacteria</taxon>
        <taxon>Rhodobacterales</taxon>
        <taxon>Paracoccaceae</taxon>
        <taxon>Rhodovulum</taxon>
    </lineage>
</organism>
<name>A0A2W5PT47_RHOSU</name>
<dbReference type="InterPro" id="IPR020084">
    <property type="entry name" value="NUDIX_hydrolase_CS"/>
</dbReference>